<reference evidence="2" key="2">
    <citation type="submission" date="2020-05" db="UniProtKB">
        <authorList>
            <consortium name="EnsemblMetazoa"/>
        </authorList>
    </citation>
    <scope>IDENTIFICATION</scope>
    <source>
        <strain evidence="2">IAEA</strain>
    </source>
</reference>
<dbReference type="EnsemblMetazoa" id="GPPI046499-RA">
    <property type="protein sequence ID" value="GPPI046499-PA"/>
    <property type="gene ID" value="GPPI046499"/>
</dbReference>
<protein>
    <submittedName>
        <fullName evidence="2">Uncharacterized protein</fullName>
    </submittedName>
</protein>
<evidence type="ECO:0000256" key="1">
    <source>
        <dbReference type="SAM" id="Phobius"/>
    </source>
</evidence>
<keyword evidence="1" id="KW-1133">Transmembrane helix</keyword>
<dbReference type="Proteomes" id="UP000092460">
    <property type="component" value="Unassembled WGS sequence"/>
</dbReference>
<sequence length="178" mass="18148">MAALAATATADMAAVQFVDAIGKSSAVFILLGTFVISVGNFMTSSLRTSAIALCSLFASSVTAFVDDVGDVVDLFTIDDGASLWVLHKAGISDVIAVVVVIVLDVVVSVADDEATDTSDKAVSSLLKSGGGVAYIEAAIFLVTGRGCNENPASGSLAPYISWKINVPHIGSNSGLDFI</sequence>
<dbReference type="AlphaFoldDB" id="A0A1B0C1B7"/>
<keyword evidence="1" id="KW-0472">Membrane</keyword>
<name>A0A1B0C1B7_9MUSC</name>
<proteinExistence type="predicted"/>
<accession>A0A1B0C1B7</accession>
<reference evidence="3" key="1">
    <citation type="submission" date="2015-01" db="EMBL/GenBank/DDBJ databases">
        <authorList>
            <person name="Aksoy S."/>
            <person name="Warren W."/>
            <person name="Wilson R.K."/>
        </authorList>
    </citation>
    <scope>NUCLEOTIDE SEQUENCE [LARGE SCALE GENOMIC DNA]</scope>
    <source>
        <strain evidence="3">IAEA</strain>
    </source>
</reference>
<keyword evidence="1" id="KW-0812">Transmembrane</keyword>
<dbReference type="VEuPathDB" id="VectorBase:GPPI046499"/>
<feature type="transmembrane region" description="Helical" evidence="1">
    <location>
        <begin position="25"/>
        <end position="43"/>
    </location>
</feature>
<keyword evidence="3" id="KW-1185">Reference proteome</keyword>
<dbReference type="EMBL" id="JXJN01023972">
    <property type="status" value="NOT_ANNOTATED_CDS"/>
    <property type="molecule type" value="Genomic_DNA"/>
</dbReference>
<evidence type="ECO:0000313" key="3">
    <source>
        <dbReference type="Proteomes" id="UP000092460"/>
    </source>
</evidence>
<evidence type="ECO:0000313" key="2">
    <source>
        <dbReference type="EnsemblMetazoa" id="GPPI046499-PA"/>
    </source>
</evidence>
<organism evidence="2 3">
    <name type="scientific">Glossina palpalis gambiensis</name>
    <dbReference type="NCBI Taxonomy" id="67801"/>
    <lineage>
        <taxon>Eukaryota</taxon>
        <taxon>Metazoa</taxon>
        <taxon>Ecdysozoa</taxon>
        <taxon>Arthropoda</taxon>
        <taxon>Hexapoda</taxon>
        <taxon>Insecta</taxon>
        <taxon>Pterygota</taxon>
        <taxon>Neoptera</taxon>
        <taxon>Endopterygota</taxon>
        <taxon>Diptera</taxon>
        <taxon>Brachycera</taxon>
        <taxon>Muscomorpha</taxon>
        <taxon>Hippoboscoidea</taxon>
        <taxon>Glossinidae</taxon>
        <taxon>Glossina</taxon>
    </lineage>
</organism>